<dbReference type="Gene3D" id="3.40.50.300">
    <property type="entry name" value="P-loop containing nucleotide triphosphate hydrolases"/>
    <property type="match status" value="1"/>
</dbReference>
<dbReference type="InterPro" id="IPR027417">
    <property type="entry name" value="P-loop_NTPase"/>
</dbReference>
<organism evidence="9 10">
    <name type="scientific">Tritrichomonas musculus</name>
    <dbReference type="NCBI Taxonomy" id="1915356"/>
    <lineage>
        <taxon>Eukaryota</taxon>
        <taxon>Metamonada</taxon>
        <taxon>Parabasalia</taxon>
        <taxon>Tritrichomonadida</taxon>
        <taxon>Tritrichomonadidae</taxon>
        <taxon>Tritrichomonas</taxon>
    </lineage>
</organism>
<dbReference type="Gene3D" id="2.60.40.10">
    <property type="entry name" value="Immunoglobulins"/>
    <property type="match status" value="17"/>
</dbReference>
<feature type="region of interest" description="Disordered" evidence="6">
    <location>
        <begin position="2403"/>
        <end position="2436"/>
    </location>
</feature>
<evidence type="ECO:0000313" key="9">
    <source>
        <dbReference type="EMBL" id="KAK8842757.1"/>
    </source>
</evidence>
<keyword evidence="10" id="KW-1185">Reference proteome</keyword>
<dbReference type="InterPro" id="IPR013783">
    <property type="entry name" value="Ig-like_fold"/>
</dbReference>
<dbReference type="InterPro" id="IPR033305">
    <property type="entry name" value="Hydin-like"/>
</dbReference>
<dbReference type="SUPFAM" id="SSF52540">
    <property type="entry name" value="P-loop containing nucleoside triphosphate hydrolases"/>
    <property type="match status" value="1"/>
</dbReference>
<gene>
    <name evidence="9" type="ORF">M9Y10_025621</name>
</gene>
<feature type="domain" description="HYDIN/VesB/CFA65-like Ig-like" evidence="7">
    <location>
        <begin position="1197"/>
        <end position="1307"/>
    </location>
</feature>
<feature type="compositionally biased region" description="Basic and acidic residues" evidence="6">
    <location>
        <begin position="1656"/>
        <end position="1680"/>
    </location>
</feature>
<feature type="region of interest" description="Disordered" evidence="6">
    <location>
        <begin position="1599"/>
        <end position="1695"/>
    </location>
</feature>
<feature type="compositionally biased region" description="Polar residues" evidence="6">
    <location>
        <begin position="2910"/>
        <end position="2919"/>
    </location>
</feature>
<feature type="region of interest" description="Disordered" evidence="6">
    <location>
        <begin position="2879"/>
        <end position="2931"/>
    </location>
</feature>
<feature type="region of interest" description="Disordered" evidence="6">
    <location>
        <begin position="1711"/>
        <end position="1769"/>
    </location>
</feature>
<dbReference type="PANTHER" id="PTHR23053:SF0">
    <property type="entry name" value="HYDROCEPHALUS-INDUCING PROTEIN HOMOLOG"/>
    <property type="match status" value="1"/>
</dbReference>
<feature type="compositionally biased region" description="Basic and acidic residues" evidence="6">
    <location>
        <begin position="1902"/>
        <end position="1914"/>
    </location>
</feature>
<dbReference type="InterPro" id="IPR058536">
    <property type="entry name" value="Ig_CFAP65_4th"/>
</dbReference>
<name>A0ABR2HAH2_9EUKA</name>
<evidence type="ECO:0000313" key="10">
    <source>
        <dbReference type="Proteomes" id="UP001470230"/>
    </source>
</evidence>
<feature type="region of interest" description="Disordered" evidence="6">
    <location>
        <begin position="1900"/>
        <end position="1931"/>
    </location>
</feature>
<dbReference type="Pfam" id="PF24507">
    <property type="entry name" value="Ig_CFAP65_4th"/>
    <property type="match status" value="1"/>
</dbReference>
<keyword evidence="4" id="KW-0969">Cilium</keyword>
<evidence type="ECO:0000256" key="2">
    <source>
        <dbReference type="ARBA" id="ARBA00004496"/>
    </source>
</evidence>
<comment type="subcellular location">
    <subcellularLocation>
        <location evidence="1">Cell projection</location>
        <location evidence="1">Cilium</location>
    </subcellularLocation>
    <subcellularLocation>
        <location evidence="2">Cytoplasm</location>
    </subcellularLocation>
</comment>
<proteinExistence type="predicted"/>
<accession>A0ABR2HAH2</accession>
<evidence type="ECO:0000259" key="7">
    <source>
        <dbReference type="Pfam" id="PF22544"/>
    </source>
</evidence>
<feature type="compositionally biased region" description="Basic and acidic residues" evidence="6">
    <location>
        <begin position="1631"/>
        <end position="1645"/>
    </location>
</feature>
<feature type="compositionally biased region" description="Basic residues" evidence="6">
    <location>
        <begin position="1646"/>
        <end position="1655"/>
    </location>
</feature>
<dbReference type="InterPro" id="IPR053879">
    <property type="entry name" value="HYDIN_VesB_CFA65-like_Ig"/>
</dbReference>
<evidence type="ECO:0000256" key="4">
    <source>
        <dbReference type="ARBA" id="ARBA00023069"/>
    </source>
</evidence>
<keyword evidence="5" id="KW-0966">Cell projection</keyword>
<feature type="compositionally biased region" description="Basic residues" evidence="6">
    <location>
        <begin position="1915"/>
        <end position="1924"/>
    </location>
</feature>
<feature type="compositionally biased region" description="Basic and acidic residues" evidence="6">
    <location>
        <begin position="1728"/>
        <end position="1738"/>
    </location>
</feature>
<comment type="caution">
    <text evidence="9">The sequence shown here is derived from an EMBL/GenBank/DDBJ whole genome shotgun (WGS) entry which is preliminary data.</text>
</comment>
<reference evidence="9 10" key="1">
    <citation type="submission" date="2024-04" db="EMBL/GenBank/DDBJ databases">
        <title>Tritrichomonas musculus Genome.</title>
        <authorList>
            <person name="Alves-Ferreira E."/>
            <person name="Grigg M."/>
            <person name="Lorenzi H."/>
            <person name="Galac M."/>
        </authorList>
    </citation>
    <scope>NUCLEOTIDE SEQUENCE [LARGE SCALE GENOMIC DNA]</scope>
    <source>
        <strain evidence="9 10">EAF2021</strain>
    </source>
</reference>
<dbReference type="Proteomes" id="UP001470230">
    <property type="component" value="Unassembled WGS sequence"/>
</dbReference>
<evidence type="ECO:0000256" key="5">
    <source>
        <dbReference type="ARBA" id="ARBA00023273"/>
    </source>
</evidence>
<sequence length="3214" mass="360034">MSEITNSLRLEPSTVLFPHTYITSISRITIKIINDSNSNVHFEWRKYSSATEENAILLNTDVDDVENRQKFADILMYSSPTFKFLPEKGEIWAKRSQEFIINFTPDVAQTYDDQAYLYVIETGQRIELPLHGCGLQPDAKFNVDSINIGHVALESILEYQVKMTNVGLVEIDFTIEKKKDNEMTFEFNPDHGIIPIGQSIGINIKFIANAVGSFSEVFTFLIKGATKFLPTLTLYGRVIGPSFLIGTKSINFGTISFGFLYSQTFDIENKSQIPFDYTLRLLQDGSFSRREFTITPACGTIEAYTKQPIKLEFIPTLIKNYNVEIHFDISKFGKSLAIIPITASCICPVVRIENPEVDLGNLFINHPYTSSIQITDESQYPAKYEFIPSNDTSQLQAKTEVRKPNGSIDPLQTSDFRFTITPTQLGPIYITQYIKIYGSDDPPLPFVIKAVCTGPNIVLSTPLINFGSVQLLKDSTYILKVQNKSLIQANFTANITGPNGGFSVSPDNGQIPPNATLELNVTTNMDDNIQFAGKLNLIFEHLNPIVVELKANGIGSPVVPSIDMSEIKMGCIFTERPVIKRIIFDNRGRKPQEIRWVQQKPKVEGSGSPNFTFQVKPDQVMIDAHSQQEFNFIFQCNKPSTFVMNLTCNTTIKRKRVDLFTPEFSGTFVRPIVKLSTNQIEFKHFHDVKSEENLCIEEDNRNSSPNLSLLNQMKDNLQITNNSKLPLHIYVDCPNPFSCDFTEFDIEIGETKTLEITFDPSFKKDYISETTVKKLTFSYKGHPSTTTVTLRGIIVFPNLSFSPSEKLNFGILMTNTEQSRDVDVTNVSELPADFQWQLLPGKNGVEIAKIFDIYPTRSHLEPGEKAVTRFSFFSLSNSEGKSARYQGTAVCHVTGGPEYVMKLKGGSAFIQYKIDTRHFEFGMKPYKEVLTDTFTIQNLSDAPFSYSVKIPKGCNFQDVRFYPNDGQLAIGASVKINLSIICGLPMIYNEQFFVQIGHVDDVRIDATVHCFIPQVSIGLPRPEDDPLMISYIEKFHPQEKPTEEELAVFDSQMYVQRATERLTLSQTAVLKSPKKRAKKKYGDSSHYFDGYISNTYLIDFGQIVFGKVEKKEFVIKNITPFPISFDIWSDSLNGTGFGIDQTSFENVPADEELKITVTFDNQRRTLDILGDVEFELPVVFNEDLGSILHIKASLTMPTLNFSNMHFNFGNVIVGQSRVLTLQLQNLNKVQVEFSFSEAQYTNVLYRSLAQGVAPAFTASPSSGLLPASSFLNVELTFSPKGDKNYSMQFPITIKHNTQQSFVTMRGNGIQLKIVFDPPELIMPPINPFSEPSEMDVQLINPTDYPIEVMAPQFDLQLVIDSFQQQNQQSTTKDAKQESKNELETVTIVPPNSQVSKFSICVIVSGPLKSGKSTVARIISEYLNNAPIIILKDVWKDLIENKPDATPDDYISTLSNYINVGDCAEGFIIDGLDAVLSEPPETDQFLSHCLKSKNNDTNKNPFLIIPHSVPTSSEQVLSYVLQALDGHYVFHVALNASEDVVVSREEKIKSDERKKKKIMEQKAKEDLFLMTEEQYLALNDEEREEVDKKRSSVRQNLLQAAIDADENNNENSGKSKRSKSSSSKHKSHHSKSKEGGGEKEGAESGEKKHRSKHRSKSATDEKPPNKEKSKDKEKQENDSNSKKKKVSGIPTDPIPKSIMTYKYTLGSITQKVQTSGGTFQVIDPIDLQQDDKKEKKKVDEEEEEKNSSVSSQRQENAKSKKNKNVKKDDQLATQIAEDKDEMLVTKLAHPKTSEEEEEEEEENKQKEEEEEEIQEDNKITLPDFAIQNLNTLLINNGPTRDEIKTAISIFLPNLHQLEEKAFTRLIPPPRMILPSLSTRKKITAATMPLFFSIINEEAPEESDSSRMKFRPDSHQKTGRKSRSGKSKNNDPLQEFLDDLDMSKYTQRWSIEAKSSKTMTIQFNAQLIGLYKDTIMFALVNGKSDFFRLNVAGECAYPDVDRSLKTVFPKRVSKLDSNVEFSYVNDVKEFHFGSLIVAKDKGGKTGFYRQFITLQNVSPFPVEFTSFLVDKQPPWILEASSGTIEVGQSFQLYFGITPLVPNLYRNQLFVLIKDHPDPLSYAIVCDACSPAVEVNDTTLDFEKLLLTQTKTLKLELRNTGKLNAFWRLKNTSTLGDTFKFSMLEGTLKPNAVVNVSVTYASQKPLTTKKQILFEVLDDEKSRVFISKQIQIVAESFDVNFDFQYPKGMDHFQFGSMKVGQQKMLACTLVNKGKYVTNYKFTLSGQSMSKLFQIAPSEGSLNPGKPINVNLTITTNSLCKYRNSKGITLSIIDSLTETTTATIPIPFSVESFYSSFLISPSQSFDFGPTAVNSTVSKIFTISNNGVFPFEYEIVGKTDVIQPVLTQTLKGKKQPPQKGAKNGSGGSGQSGNDKKKGSDKTVSIGSFSLFPSIGTIQPGNESKIQIDFCCSLPGVSKSVAQIKISTCNPKKDGDVKVTMNAESFVPGLDIADHEQIFQGTHLCLRYDLPNIGNQNAFLEDELVFHFAPLILQQKSSVDINLINPLPIACSVDINVGPPQKSKSVKSSFPFDLSVKSVDIPANSSKPLTLTFLPVLCEKYSAVFEAVVRGGTDPDTKALKFIIEGVGTLPTVTALTQFDGRSSKGSNFSINMGRTLIGFTKEKTVALKNDGLIPAKLSITAKASPDFKLDGFDSIQETTLETGHILNLPVIFQPEKPRKDQFDISVSVVDNPKANLAFAFIGEGFTEDIIFEGLSEEENDLNFKDNIVGRQQIQSFRLMNVSTDDIRFSWVPNNDFTFQPKTGHLRKGTSKEITVIFSTEKPVKYNNLKVNCQWSKITLENPDAPDWDDTMKVVKFVSKSSLQQPLSQSPSMEDIKGKKNAKTAKNKVNVKAKNSPSSSLSKQAPPSESVTASSSSTADDEIVKVIEVKPEPPNESQFAKPKDLALKVNAISDYIRYQIDTSDISFLPTMMYQTRVSTLKVTNPSAIRFEYSWIVCHFLSLRTPYAATRKPPFSVMPSTGVIESGQSVIFKVKFSPEEVDDFSAELRMEIPFLTAMEPPVVTVSAFSRRPLCHFNVEMSDYLSAGRRHPDYTDPLPADIKVIEIFAPTVGAKRYKRFEIINPTASPYEVKWILRSNPENCPIDCDTPSAFISSGKRFSASFSYTPNSVKTVEVLWEFQIPEHDVSIPFLTVGRIMPTNK</sequence>
<evidence type="ECO:0000259" key="8">
    <source>
        <dbReference type="Pfam" id="PF24507"/>
    </source>
</evidence>
<feature type="domain" description="HYDIN/VesB/CFA65-like Ig-like" evidence="7">
    <location>
        <begin position="2128"/>
        <end position="2223"/>
    </location>
</feature>
<evidence type="ECO:0000256" key="3">
    <source>
        <dbReference type="ARBA" id="ARBA00022490"/>
    </source>
</evidence>
<dbReference type="EMBL" id="JAPFFF010000037">
    <property type="protein sequence ID" value="KAK8842757.1"/>
    <property type="molecule type" value="Genomic_DNA"/>
</dbReference>
<protein>
    <recommendedName>
        <fullName evidence="11">MSP domain-containing protein</fullName>
    </recommendedName>
</protein>
<evidence type="ECO:0008006" key="11">
    <source>
        <dbReference type="Google" id="ProtNLM"/>
    </source>
</evidence>
<keyword evidence="3" id="KW-0963">Cytoplasm</keyword>
<feature type="domain" description="HYDIN/VesB/CFA65-like Ig-like" evidence="7">
    <location>
        <begin position="140"/>
        <end position="236"/>
    </location>
</feature>
<evidence type="ECO:0000256" key="1">
    <source>
        <dbReference type="ARBA" id="ARBA00004138"/>
    </source>
</evidence>
<feature type="domain" description="CFAP65 fourth Ig-like" evidence="8">
    <location>
        <begin position="464"/>
        <end position="549"/>
    </location>
</feature>
<feature type="compositionally biased region" description="Basic residues" evidence="6">
    <location>
        <begin position="2893"/>
        <end position="2905"/>
    </location>
</feature>
<feature type="compositionally biased region" description="Low complexity" evidence="6">
    <location>
        <begin position="2920"/>
        <end position="2931"/>
    </location>
</feature>
<feature type="compositionally biased region" description="Acidic residues" evidence="6">
    <location>
        <begin position="1793"/>
        <end position="1813"/>
    </location>
</feature>
<feature type="region of interest" description="Disordered" evidence="6">
    <location>
        <begin position="1787"/>
        <end position="1818"/>
    </location>
</feature>
<dbReference type="Pfam" id="PF22544">
    <property type="entry name" value="HYDIN_VesB_CFA65-like_Ig"/>
    <property type="match status" value="3"/>
</dbReference>
<feature type="compositionally biased region" description="Basic residues" evidence="6">
    <location>
        <begin position="1613"/>
        <end position="1630"/>
    </location>
</feature>
<dbReference type="PANTHER" id="PTHR23053">
    <property type="entry name" value="DLEC1 DELETED IN LUNG AND ESOPHAGEAL CANCER 1"/>
    <property type="match status" value="1"/>
</dbReference>
<evidence type="ECO:0000256" key="6">
    <source>
        <dbReference type="SAM" id="MobiDB-lite"/>
    </source>
</evidence>